<evidence type="ECO:0000256" key="7">
    <source>
        <dbReference type="ARBA" id="ARBA00023014"/>
    </source>
</evidence>
<dbReference type="InterPro" id="IPR036010">
    <property type="entry name" value="2Fe-2S_ferredoxin-like_sf"/>
</dbReference>
<dbReference type="GeneID" id="25738883"/>
<dbReference type="OrthoDB" id="1885901at2759"/>
<name>A0A0D2MFP8_9CHLO</name>
<evidence type="ECO:0000313" key="11">
    <source>
        <dbReference type="Proteomes" id="UP000054498"/>
    </source>
</evidence>
<dbReference type="STRING" id="145388.A0A0D2MFP8"/>
<evidence type="ECO:0000313" key="10">
    <source>
        <dbReference type="EMBL" id="KIZ01955.1"/>
    </source>
</evidence>
<dbReference type="GO" id="GO:0051537">
    <property type="term" value="F:2 iron, 2 sulfur cluster binding"/>
    <property type="evidence" value="ECO:0007669"/>
    <property type="project" value="UniProtKB-KW"/>
</dbReference>
<dbReference type="PANTHER" id="PTHR43112:SF3">
    <property type="entry name" value="FERREDOXIN-2, CHLOROPLASTIC"/>
    <property type="match status" value="1"/>
</dbReference>
<reference evidence="10 11" key="1">
    <citation type="journal article" date="2013" name="BMC Genomics">
        <title>Reconstruction of the lipid metabolism for the microalga Monoraphidium neglectum from its genome sequence reveals characteristics suitable for biofuel production.</title>
        <authorList>
            <person name="Bogen C."/>
            <person name="Al-Dilaimi A."/>
            <person name="Albersmeier A."/>
            <person name="Wichmann J."/>
            <person name="Grundmann M."/>
            <person name="Rupp O."/>
            <person name="Lauersen K.J."/>
            <person name="Blifernez-Klassen O."/>
            <person name="Kalinowski J."/>
            <person name="Goesmann A."/>
            <person name="Mussgnug J.H."/>
            <person name="Kruse O."/>
        </authorList>
    </citation>
    <scope>NUCLEOTIDE SEQUENCE [LARGE SCALE GENOMIC DNA]</scope>
    <source>
        <strain evidence="10 11">SAG 48.87</strain>
    </source>
</reference>
<dbReference type="Pfam" id="PF00111">
    <property type="entry name" value="Fer2"/>
    <property type="match status" value="1"/>
</dbReference>
<dbReference type="Proteomes" id="UP000054498">
    <property type="component" value="Unassembled WGS sequence"/>
</dbReference>
<evidence type="ECO:0000256" key="4">
    <source>
        <dbReference type="ARBA" id="ARBA00022723"/>
    </source>
</evidence>
<dbReference type="CDD" id="cd00207">
    <property type="entry name" value="fer2"/>
    <property type="match status" value="1"/>
</dbReference>
<dbReference type="RefSeq" id="XP_013900974.1">
    <property type="nucleotide sequence ID" value="XM_014045520.1"/>
</dbReference>
<protein>
    <submittedName>
        <fullName evidence="10">Ferredoxin</fullName>
        <ecNumber evidence="10">1.18.1.3</ecNumber>
    </submittedName>
</protein>
<dbReference type="InterPro" id="IPR001041">
    <property type="entry name" value="2Fe-2S_ferredoxin-type"/>
</dbReference>
<evidence type="ECO:0000256" key="3">
    <source>
        <dbReference type="ARBA" id="ARBA00022714"/>
    </source>
</evidence>
<keyword evidence="5" id="KW-0249">Electron transport</keyword>
<dbReference type="AlphaFoldDB" id="A0A0D2MFP8"/>
<dbReference type="PANTHER" id="PTHR43112">
    <property type="entry name" value="FERREDOXIN"/>
    <property type="match status" value="1"/>
</dbReference>
<dbReference type="KEGG" id="mng:MNEG_6007"/>
<evidence type="ECO:0000259" key="9">
    <source>
        <dbReference type="PROSITE" id="PS51085"/>
    </source>
</evidence>
<comment type="similarity">
    <text evidence="1">Belongs to the 2Fe2S plant-type ferredoxin family.</text>
</comment>
<evidence type="ECO:0000256" key="1">
    <source>
        <dbReference type="ARBA" id="ARBA00007874"/>
    </source>
</evidence>
<keyword evidence="3" id="KW-0001">2Fe-2S</keyword>
<sequence>MLLLLLEAAEAAGIEMPHMCRTGCCSTCIGKRIKGEVVEPDQGLLGPEFEDMGYALMCSSYPRSDLVIQTHAEEDFIKTSHIYDKQMNLAGANK</sequence>
<dbReference type="EMBL" id="KK101159">
    <property type="protein sequence ID" value="KIZ01955.1"/>
    <property type="molecule type" value="Genomic_DNA"/>
</dbReference>
<proteinExistence type="inferred from homology"/>
<keyword evidence="6" id="KW-0408">Iron</keyword>
<dbReference type="InterPro" id="IPR012675">
    <property type="entry name" value="Beta-grasp_dom_sf"/>
</dbReference>
<evidence type="ECO:0000256" key="5">
    <source>
        <dbReference type="ARBA" id="ARBA00022982"/>
    </source>
</evidence>
<dbReference type="EC" id="1.18.1.3" evidence="10"/>
<feature type="domain" description="2Fe-2S ferredoxin-type" evidence="9">
    <location>
        <begin position="1"/>
        <end position="74"/>
    </location>
</feature>
<keyword evidence="4" id="KW-0479">Metal-binding</keyword>
<dbReference type="PROSITE" id="PS51085">
    <property type="entry name" value="2FE2S_FER_2"/>
    <property type="match status" value="1"/>
</dbReference>
<keyword evidence="11" id="KW-1185">Reference proteome</keyword>
<dbReference type="SUPFAM" id="SSF54292">
    <property type="entry name" value="2Fe-2S ferredoxin-like"/>
    <property type="match status" value="1"/>
</dbReference>
<gene>
    <name evidence="10" type="ORF">MNEG_6007</name>
</gene>
<evidence type="ECO:0000256" key="8">
    <source>
        <dbReference type="ARBA" id="ARBA00034078"/>
    </source>
</evidence>
<organism evidence="10 11">
    <name type="scientific">Monoraphidium neglectum</name>
    <dbReference type="NCBI Taxonomy" id="145388"/>
    <lineage>
        <taxon>Eukaryota</taxon>
        <taxon>Viridiplantae</taxon>
        <taxon>Chlorophyta</taxon>
        <taxon>core chlorophytes</taxon>
        <taxon>Chlorophyceae</taxon>
        <taxon>CS clade</taxon>
        <taxon>Sphaeropleales</taxon>
        <taxon>Selenastraceae</taxon>
        <taxon>Monoraphidium</taxon>
    </lineage>
</organism>
<comment type="cofactor">
    <cofactor evidence="8">
        <name>[2Fe-2S] cluster</name>
        <dbReference type="ChEBI" id="CHEBI:190135"/>
    </cofactor>
</comment>
<dbReference type="GO" id="GO:0046872">
    <property type="term" value="F:metal ion binding"/>
    <property type="evidence" value="ECO:0007669"/>
    <property type="project" value="UniProtKB-KW"/>
</dbReference>
<evidence type="ECO:0000256" key="2">
    <source>
        <dbReference type="ARBA" id="ARBA00022448"/>
    </source>
</evidence>
<keyword evidence="2" id="KW-0813">Transport</keyword>
<dbReference type="GO" id="GO:0008860">
    <property type="term" value="F:ferredoxin-NAD+ reductase activity"/>
    <property type="evidence" value="ECO:0007669"/>
    <property type="project" value="UniProtKB-EC"/>
</dbReference>
<evidence type="ECO:0000256" key="6">
    <source>
        <dbReference type="ARBA" id="ARBA00023004"/>
    </source>
</evidence>
<keyword evidence="7" id="KW-0411">Iron-sulfur</keyword>
<keyword evidence="10" id="KW-0560">Oxidoreductase</keyword>
<dbReference type="Gene3D" id="3.10.20.30">
    <property type="match status" value="1"/>
</dbReference>
<accession>A0A0D2MFP8</accession>